<evidence type="ECO:0000256" key="2">
    <source>
        <dbReference type="ARBA" id="ARBA00009399"/>
    </source>
</evidence>
<proteinExistence type="inferred from homology"/>
<feature type="transmembrane region" description="Helical" evidence="8">
    <location>
        <begin position="72"/>
        <end position="92"/>
    </location>
</feature>
<comment type="subcellular location">
    <subcellularLocation>
        <location evidence="1">Membrane</location>
        <topology evidence="1">Multi-pass membrane protein</topology>
    </subcellularLocation>
</comment>
<evidence type="ECO:0000256" key="4">
    <source>
        <dbReference type="ARBA" id="ARBA00022692"/>
    </source>
</evidence>
<evidence type="ECO:0000256" key="8">
    <source>
        <dbReference type="SAM" id="Phobius"/>
    </source>
</evidence>
<name>A0ABM9HMK8_9PROT</name>
<dbReference type="RefSeq" id="WP_282023562.1">
    <property type="nucleotide sequence ID" value="NZ_CAMXCH010000001.1"/>
</dbReference>
<comment type="function">
    <text evidence="7">Involved in O antigen modification. Involved in the translocation of bactoprenol-linked glucose across the cytoplasmic membrane.</text>
</comment>
<reference evidence="10" key="1">
    <citation type="submission" date="2022-10" db="EMBL/GenBank/DDBJ databases">
        <authorList>
            <person name="Botero Cardona J."/>
        </authorList>
    </citation>
    <scope>NUCLEOTIDE SEQUENCE</scope>
    <source>
        <strain evidence="10">R-83534</strain>
    </source>
</reference>
<dbReference type="Pfam" id="PF04138">
    <property type="entry name" value="GtrA_DPMS_TM"/>
    <property type="match status" value="1"/>
</dbReference>
<evidence type="ECO:0000313" key="11">
    <source>
        <dbReference type="Proteomes" id="UP001154272"/>
    </source>
</evidence>
<dbReference type="Proteomes" id="UP001154272">
    <property type="component" value="Unassembled WGS sequence"/>
</dbReference>
<dbReference type="PANTHER" id="PTHR38459">
    <property type="entry name" value="PROPHAGE BACTOPRENOL-LINKED GLUCOSE TRANSLOCASE HOMOLOG"/>
    <property type="match status" value="1"/>
</dbReference>
<evidence type="ECO:0000256" key="3">
    <source>
        <dbReference type="ARBA" id="ARBA00022448"/>
    </source>
</evidence>
<keyword evidence="6 8" id="KW-0472">Membrane</keyword>
<evidence type="ECO:0000313" key="10">
    <source>
        <dbReference type="EMBL" id="CAI3935519.1"/>
    </source>
</evidence>
<evidence type="ECO:0000259" key="9">
    <source>
        <dbReference type="Pfam" id="PF04138"/>
    </source>
</evidence>
<feature type="transmembrane region" description="Helical" evidence="8">
    <location>
        <begin position="12"/>
        <end position="38"/>
    </location>
</feature>
<keyword evidence="5 8" id="KW-1133">Transmembrane helix</keyword>
<feature type="domain" description="GtrA/DPMS transmembrane" evidence="9">
    <location>
        <begin position="15"/>
        <end position="124"/>
    </location>
</feature>
<sequence length="133" mass="15111">MNIQTCKDFIRLFIRYFAVGLINTSVHWAVFYTCFYGFHKSQTIANFIAFCCSTSCNFFLNAKWTFNSSVTVTKYILLFTFLGSLSLIMGYIADRLHLPSLITLIGFSGTCLVCGFLFSKYVIFKDTNTTTAT</sequence>
<evidence type="ECO:0000256" key="6">
    <source>
        <dbReference type="ARBA" id="ARBA00023136"/>
    </source>
</evidence>
<comment type="caution">
    <text evidence="10">The sequence shown here is derived from an EMBL/GenBank/DDBJ whole genome shotgun (WGS) entry which is preliminary data.</text>
</comment>
<keyword evidence="3" id="KW-0813">Transport</keyword>
<accession>A0ABM9HMK8</accession>
<comment type="similarity">
    <text evidence="2">Belongs to the GtrA family.</text>
</comment>
<keyword evidence="11" id="KW-1185">Reference proteome</keyword>
<dbReference type="PANTHER" id="PTHR38459:SF1">
    <property type="entry name" value="PROPHAGE BACTOPRENOL-LINKED GLUCOSE TRANSLOCASE HOMOLOG"/>
    <property type="match status" value="1"/>
</dbReference>
<protein>
    <submittedName>
        <fullName evidence="10">Flippase GtrA (Transmembrane translocase of bactoprenol-linked glucose) (GtrA) (PDB:5MLZ) (PUBMED:24710389)</fullName>
    </submittedName>
</protein>
<evidence type="ECO:0000256" key="7">
    <source>
        <dbReference type="ARBA" id="ARBA00025595"/>
    </source>
</evidence>
<dbReference type="PIRSF" id="PIRSF006298">
    <property type="entry name" value="GtrA_prd"/>
    <property type="match status" value="1"/>
</dbReference>
<dbReference type="InterPro" id="IPR051401">
    <property type="entry name" value="GtrA_CellWall_Glycosyl"/>
</dbReference>
<dbReference type="EMBL" id="CAMXCH010000001">
    <property type="protein sequence ID" value="CAI3935519.1"/>
    <property type="molecule type" value="Genomic_DNA"/>
</dbReference>
<dbReference type="InterPro" id="IPR016480">
    <property type="entry name" value="Glc_translocase_bactprenl-link"/>
</dbReference>
<evidence type="ECO:0000256" key="1">
    <source>
        <dbReference type="ARBA" id="ARBA00004141"/>
    </source>
</evidence>
<organism evidence="10 11">
    <name type="scientific">Commensalibacter papalotli</name>
    <name type="common">ex Botero et al. 2024</name>
    <dbReference type="NCBI Taxonomy" id="2972766"/>
    <lineage>
        <taxon>Bacteria</taxon>
        <taxon>Pseudomonadati</taxon>
        <taxon>Pseudomonadota</taxon>
        <taxon>Alphaproteobacteria</taxon>
        <taxon>Acetobacterales</taxon>
        <taxon>Acetobacteraceae</taxon>
    </lineage>
</organism>
<keyword evidence="4 8" id="KW-0812">Transmembrane</keyword>
<feature type="transmembrane region" description="Helical" evidence="8">
    <location>
        <begin position="44"/>
        <end position="60"/>
    </location>
</feature>
<feature type="transmembrane region" description="Helical" evidence="8">
    <location>
        <begin position="98"/>
        <end position="118"/>
    </location>
</feature>
<dbReference type="InterPro" id="IPR007267">
    <property type="entry name" value="GtrA_DPMS_TM"/>
</dbReference>
<evidence type="ECO:0000256" key="5">
    <source>
        <dbReference type="ARBA" id="ARBA00022989"/>
    </source>
</evidence>
<gene>
    <name evidence="10" type="ORF">R83534S58_LOCUS802</name>
</gene>